<protein>
    <submittedName>
        <fullName evidence="1">Uncharacterized protein</fullName>
    </submittedName>
</protein>
<reference evidence="1 2" key="1">
    <citation type="journal article" date="2021" name="Hortic Res">
        <title>Chromosome-scale assembly of the Dendrobium chrysotoxum genome enhances the understanding of orchid evolution.</title>
        <authorList>
            <person name="Zhang Y."/>
            <person name="Zhang G.Q."/>
            <person name="Zhang D."/>
            <person name="Liu X.D."/>
            <person name="Xu X.Y."/>
            <person name="Sun W.H."/>
            <person name="Yu X."/>
            <person name="Zhu X."/>
            <person name="Wang Z.W."/>
            <person name="Zhao X."/>
            <person name="Zhong W.Y."/>
            <person name="Chen H."/>
            <person name="Yin W.L."/>
            <person name="Huang T."/>
            <person name="Niu S.C."/>
            <person name="Liu Z.J."/>
        </authorList>
    </citation>
    <scope>NUCLEOTIDE SEQUENCE [LARGE SCALE GENOMIC DNA]</scope>
    <source>
        <strain evidence="1">Lindl</strain>
    </source>
</reference>
<evidence type="ECO:0000313" key="1">
    <source>
        <dbReference type="EMBL" id="KAH0454274.1"/>
    </source>
</evidence>
<keyword evidence="2" id="KW-1185">Reference proteome</keyword>
<comment type="caution">
    <text evidence="1">The sequence shown here is derived from an EMBL/GenBank/DDBJ whole genome shotgun (WGS) entry which is preliminary data.</text>
</comment>
<dbReference type="Proteomes" id="UP000775213">
    <property type="component" value="Unassembled WGS sequence"/>
</dbReference>
<gene>
    <name evidence="1" type="ORF">IEQ34_016198</name>
</gene>
<dbReference type="AlphaFoldDB" id="A0AAV7FXF3"/>
<accession>A0AAV7FXF3</accession>
<organism evidence="1 2">
    <name type="scientific">Dendrobium chrysotoxum</name>
    <name type="common">Orchid</name>
    <dbReference type="NCBI Taxonomy" id="161865"/>
    <lineage>
        <taxon>Eukaryota</taxon>
        <taxon>Viridiplantae</taxon>
        <taxon>Streptophyta</taxon>
        <taxon>Embryophyta</taxon>
        <taxon>Tracheophyta</taxon>
        <taxon>Spermatophyta</taxon>
        <taxon>Magnoliopsida</taxon>
        <taxon>Liliopsida</taxon>
        <taxon>Asparagales</taxon>
        <taxon>Orchidaceae</taxon>
        <taxon>Epidendroideae</taxon>
        <taxon>Malaxideae</taxon>
        <taxon>Dendrobiinae</taxon>
        <taxon>Dendrobium</taxon>
    </lineage>
</organism>
<dbReference type="EMBL" id="JAGFBR010000015">
    <property type="protein sequence ID" value="KAH0454274.1"/>
    <property type="molecule type" value="Genomic_DNA"/>
</dbReference>
<name>A0AAV7FXF3_DENCH</name>
<evidence type="ECO:0000313" key="2">
    <source>
        <dbReference type="Proteomes" id="UP000775213"/>
    </source>
</evidence>
<proteinExistence type="predicted"/>
<sequence>MVLENCVIMLIDNGSSVDVLFYSTFLIWVYINRGDNCSPYNTWGIPSTGYSLSSVQFIVVKSESAYNAIFGRSLQSIF</sequence>